<protein>
    <submittedName>
        <fullName evidence="1">Uncharacterized protein</fullName>
    </submittedName>
</protein>
<keyword evidence="2" id="KW-1185">Reference proteome</keyword>
<dbReference type="Proteomes" id="UP000799766">
    <property type="component" value="Unassembled WGS sequence"/>
</dbReference>
<evidence type="ECO:0000313" key="1">
    <source>
        <dbReference type="EMBL" id="KAF2455656.1"/>
    </source>
</evidence>
<proteinExistence type="predicted"/>
<evidence type="ECO:0000313" key="2">
    <source>
        <dbReference type="Proteomes" id="UP000799766"/>
    </source>
</evidence>
<reference evidence="1" key="1">
    <citation type="journal article" date="2020" name="Stud. Mycol.">
        <title>101 Dothideomycetes genomes: a test case for predicting lifestyles and emergence of pathogens.</title>
        <authorList>
            <person name="Haridas S."/>
            <person name="Albert R."/>
            <person name="Binder M."/>
            <person name="Bloem J."/>
            <person name="Labutti K."/>
            <person name="Salamov A."/>
            <person name="Andreopoulos B."/>
            <person name="Baker S."/>
            <person name="Barry K."/>
            <person name="Bills G."/>
            <person name="Bluhm B."/>
            <person name="Cannon C."/>
            <person name="Castanera R."/>
            <person name="Culley D."/>
            <person name="Daum C."/>
            <person name="Ezra D."/>
            <person name="Gonzalez J."/>
            <person name="Henrissat B."/>
            <person name="Kuo A."/>
            <person name="Liang C."/>
            <person name="Lipzen A."/>
            <person name="Lutzoni F."/>
            <person name="Magnuson J."/>
            <person name="Mondo S."/>
            <person name="Nolan M."/>
            <person name="Ohm R."/>
            <person name="Pangilinan J."/>
            <person name="Park H.-J."/>
            <person name="Ramirez L."/>
            <person name="Alfaro M."/>
            <person name="Sun H."/>
            <person name="Tritt A."/>
            <person name="Yoshinaga Y."/>
            <person name="Zwiers L.-H."/>
            <person name="Turgeon B."/>
            <person name="Goodwin S."/>
            <person name="Spatafora J."/>
            <person name="Crous P."/>
            <person name="Grigoriev I."/>
        </authorList>
    </citation>
    <scope>NUCLEOTIDE SEQUENCE</scope>
    <source>
        <strain evidence="1">ATCC 16933</strain>
    </source>
</reference>
<gene>
    <name evidence="1" type="ORF">BDY21DRAFT_349970</name>
</gene>
<accession>A0A6A6NVA4</accession>
<dbReference type="AlphaFoldDB" id="A0A6A6NVA4"/>
<dbReference type="EMBL" id="MU001686">
    <property type="protein sequence ID" value="KAF2455656.1"/>
    <property type="molecule type" value="Genomic_DNA"/>
</dbReference>
<organism evidence="1 2">
    <name type="scientific">Lineolata rhizophorae</name>
    <dbReference type="NCBI Taxonomy" id="578093"/>
    <lineage>
        <taxon>Eukaryota</taxon>
        <taxon>Fungi</taxon>
        <taxon>Dikarya</taxon>
        <taxon>Ascomycota</taxon>
        <taxon>Pezizomycotina</taxon>
        <taxon>Dothideomycetes</taxon>
        <taxon>Dothideomycetes incertae sedis</taxon>
        <taxon>Lineolatales</taxon>
        <taxon>Lineolataceae</taxon>
        <taxon>Lineolata</taxon>
    </lineage>
</organism>
<sequence length="118" mass="13407">MANDVFLWVGTLLFTTFICLVAVKADGFPFPLLFGERELAIPLSQGCLQSELLCLSSLYLQTAWAPSTREVERFIRRLALNATNKANVLHIPERKVARNWDYFRPSHSERCCPESDCA</sequence>
<name>A0A6A6NVA4_9PEZI</name>